<dbReference type="PANTHER" id="PTHR33164">
    <property type="entry name" value="TRANSCRIPTIONAL REGULATOR, MARR FAMILY"/>
    <property type="match status" value="1"/>
</dbReference>
<accession>A0ABT9BS90</accession>
<dbReference type="Proteomes" id="UP001241072">
    <property type="component" value="Unassembled WGS sequence"/>
</dbReference>
<dbReference type="Pfam" id="PF01047">
    <property type="entry name" value="MarR"/>
    <property type="match status" value="1"/>
</dbReference>
<keyword evidence="3" id="KW-1185">Reference proteome</keyword>
<proteinExistence type="predicted"/>
<dbReference type="InterPro" id="IPR000835">
    <property type="entry name" value="HTH_MarR-typ"/>
</dbReference>
<sequence>MARKVDPDAGSDELRLPYESDVLAALVRIMTVLGSAAFQRELASAPSIPDDANAIPALYGIATLGPRRPSSLAAYLHVSAPTVSRLVEKLAAAGLVTRMPDPDDSRASLVALTAAGAEVTTDLFRVGDALMGELLSSWSDDDRSRLGILLSRLAADLSPRTP</sequence>
<name>A0ABT9BS90_9MICO</name>
<dbReference type="SMART" id="SM00347">
    <property type="entry name" value="HTH_MARR"/>
    <property type="match status" value="1"/>
</dbReference>
<evidence type="ECO:0000313" key="2">
    <source>
        <dbReference type="EMBL" id="MDO7883494.1"/>
    </source>
</evidence>
<dbReference type="PROSITE" id="PS50995">
    <property type="entry name" value="HTH_MARR_2"/>
    <property type="match status" value="1"/>
</dbReference>
<organism evidence="2 3">
    <name type="scientific">Antiquaquibacter soli</name>
    <dbReference type="NCBI Taxonomy" id="3064523"/>
    <lineage>
        <taxon>Bacteria</taxon>
        <taxon>Bacillati</taxon>
        <taxon>Actinomycetota</taxon>
        <taxon>Actinomycetes</taxon>
        <taxon>Micrococcales</taxon>
        <taxon>Microbacteriaceae</taxon>
        <taxon>Antiquaquibacter</taxon>
    </lineage>
</organism>
<dbReference type="SUPFAM" id="SSF46785">
    <property type="entry name" value="Winged helix' DNA-binding domain"/>
    <property type="match status" value="1"/>
</dbReference>
<dbReference type="InterPro" id="IPR039422">
    <property type="entry name" value="MarR/SlyA-like"/>
</dbReference>
<dbReference type="Gene3D" id="1.10.10.10">
    <property type="entry name" value="Winged helix-like DNA-binding domain superfamily/Winged helix DNA-binding domain"/>
    <property type="match status" value="1"/>
</dbReference>
<dbReference type="EMBL" id="JAUQUB010000006">
    <property type="protein sequence ID" value="MDO7883494.1"/>
    <property type="molecule type" value="Genomic_DNA"/>
</dbReference>
<dbReference type="InterPro" id="IPR036390">
    <property type="entry name" value="WH_DNA-bd_sf"/>
</dbReference>
<comment type="caution">
    <text evidence="2">The sequence shown here is derived from an EMBL/GenBank/DDBJ whole genome shotgun (WGS) entry which is preliminary data.</text>
</comment>
<dbReference type="PANTHER" id="PTHR33164:SF43">
    <property type="entry name" value="HTH-TYPE TRANSCRIPTIONAL REPRESSOR YETL"/>
    <property type="match status" value="1"/>
</dbReference>
<dbReference type="InterPro" id="IPR036388">
    <property type="entry name" value="WH-like_DNA-bd_sf"/>
</dbReference>
<evidence type="ECO:0000259" key="1">
    <source>
        <dbReference type="PROSITE" id="PS50995"/>
    </source>
</evidence>
<dbReference type="PRINTS" id="PR00598">
    <property type="entry name" value="HTHMARR"/>
</dbReference>
<feature type="domain" description="HTH marR-type" evidence="1">
    <location>
        <begin position="19"/>
        <end position="155"/>
    </location>
</feature>
<protein>
    <submittedName>
        <fullName evidence="2">MarR family transcriptional regulator</fullName>
    </submittedName>
</protein>
<dbReference type="RefSeq" id="WP_305003923.1">
    <property type="nucleotide sequence ID" value="NZ_JAUQUB010000006.1"/>
</dbReference>
<evidence type="ECO:0000313" key="3">
    <source>
        <dbReference type="Proteomes" id="UP001241072"/>
    </source>
</evidence>
<reference evidence="2 3" key="1">
    <citation type="submission" date="2023-07" db="EMBL/GenBank/DDBJ databases">
        <title>Protaetiibacter sp. nov WY-16 isolated from soil.</title>
        <authorList>
            <person name="Liu B."/>
            <person name="Wan Y."/>
        </authorList>
    </citation>
    <scope>NUCLEOTIDE SEQUENCE [LARGE SCALE GENOMIC DNA]</scope>
    <source>
        <strain evidence="2 3">WY-16</strain>
    </source>
</reference>
<gene>
    <name evidence="2" type="ORF">Q5716_14770</name>
</gene>